<dbReference type="GO" id="GO:0051123">
    <property type="term" value="P:RNA polymerase II preinitiation complex assembly"/>
    <property type="evidence" value="ECO:0007669"/>
    <property type="project" value="TreeGrafter"/>
</dbReference>
<dbReference type="InterPro" id="IPR040240">
    <property type="entry name" value="TAF1"/>
</dbReference>
<name>A0A9P0Z2T5_CUSEU</name>
<dbReference type="GO" id="GO:0005669">
    <property type="term" value="C:transcription factor TFIID complex"/>
    <property type="evidence" value="ECO:0007669"/>
    <property type="project" value="InterPro"/>
</dbReference>
<dbReference type="PROSITE" id="PS50053">
    <property type="entry name" value="UBIQUITIN_2"/>
    <property type="match status" value="1"/>
</dbReference>
<keyword evidence="2" id="KW-0539">Nucleus</keyword>
<dbReference type="EMBL" id="CAMAPE010000017">
    <property type="protein sequence ID" value="CAH9084088.1"/>
    <property type="molecule type" value="Genomic_DNA"/>
</dbReference>
<proteinExistence type="predicted"/>
<comment type="caution">
    <text evidence="4">The sequence shown here is derived from an EMBL/GenBank/DDBJ whole genome shotgun (WGS) entry which is preliminary data.</text>
</comment>
<dbReference type="CDD" id="cd17064">
    <property type="entry name" value="Ubl_TAFs_like"/>
    <property type="match status" value="1"/>
</dbReference>
<dbReference type="SMART" id="SM00213">
    <property type="entry name" value="UBQ"/>
    <property type="match status" value="1"/>
</dbReference>
<evidence type="ECO:0000259" key="3">
    <source>
        <dbReference type="PROSITE" id="PS50053"/>
    </source>
</evidence>
<dbReference type="InterPro" id="IPR029071">
    <property type="entry name" value="Ubiquitin-like_domsf"/>
</dbReference>
<dbReference type="PANTHER" id="PTHR13900">
    <property type="entry name" value="TRANSCRIPTION INITIATION FACTOR TFIID"/>
    <property type="match status" value="1"/>
</dbReference>
<comment type="subcellular location">
    <subcellularLocation>
        <location evidence="1">Nucleus</location>
    </subcellularLocation>
</comment>
<dbReference type="OrthoDB" id="185373at2759"/>
<dbReference type="Pfam" id="PF12157">
    <property type="entry name" value="DUF3591"/>
    <property type="match status" value="1"/>
</dbReference>
<protein>
    <recommendedName>
        <fullName evidence="3">Ubiquitin-like domain-containing protein</fullName>
    </recommendedName>
</protein>
<dbReference type="Proteomes" id="UP001152484">
    <property type="component" value="Unassembled WGS sequence"/>
</dbReference>
<organism evidence="4 5">
    <name type="scientific">Cuscuta europaea</name>
    <name type="common">European dodder</name>
    <dbReference type="NCBI Taxonomy" id="41803"/>
    <lineage>
        <taxon>Eukaryota</taxon>
        <taxon>Viridiplantae</taxon>
        <taxon>Streptophyta</taxon>
        <taxon>Embryophyta</taxon>
        <taxon>Tracheophyta</taxon>
        <taxon>Spermatophyta</taxon>
        <taxon>Magnoliopsida</taxon>
        <taxon>eudicotyledons</taxon>
        <taxon>Gunneridae</taxon>
        <taxon>Pentapetalae</taxon>
        <taxon>asterids</taxon>
        <taxon>lamiids</taxon>
        <taxon>Solanales</taxon>
        <taxon>Convolvulaceae</taxon>
        <taxon>Cuscuteae</taxon>
        <taxon>Cuscuta</taxon>
        <taxon>Cuscuta subgen. Cuscuta</taxon>
    </lineage>
</organism>
<feature type="domain" description="Ubiquitin-like" evidence="3">
    <location>
        <begin position="44"/>
        <end position="114"/>
    </location>
</feature>
<dbReference type="FunFam" id="3.10.20.90:FF:000223">
    <property type="entry name" value="Transcription initiation factor TFIID subunit 1"/>
    <property type="match status" value="1"/>
</dbReference>
<dbReference type="AlphaFoldDB" id="A0A9P0Z2T5"/>
<dbReference type="PANTHER" id="PTHR13900:SF0">
    <property type="entry name" value="TRANSCRIPTION INITIATION FACTOR TFIID SUBUNIT 1"/>
    <property type="match status" value="1"/>
</dbReference>
<dbReference type="InterPro" id="IPR000626">
    <property type="entry name" value="Ubiquitin-like_dom"/>
</dbReference>
<dbReference type="GO" id="GO:0004402">
    <property type="term" value="F:histone acetyltransferase activity"/>
    <property type="evidence" value="ECO:0007669"/>
    <property type="project" value="InterPro"/>
</dbReference>
<sequence length="216" mass="24220">MFVSLNIYCSKDIANFHRPKALWYPHDNEVVLKGQWKLPTQGPTKVILKSLGGKGSKFHVDSEETVSSLKAKASKKLDFKLPEPVKIFYSGRELEDHKSLAEKNVQPNSLLHLVRTKIQLLPREQKLPGENKSLRPPGAFKKKSDLSVKGHVFLMEYCEERPLLLGNVGMGARLCTYCQKSTPNDQTGILMHSDNNRLGSLIVLDPADKSPFLGDI</sequence>
<dbReference type="Gene3D" id="3.10.20.90">
    <property type="entry name" value="Phosphatidylinositol 3-kinase Catalytic Subunit, Chain A, domain 1"/>
    <property type="match status" value="1"/>
</dbReference>
<dbReference type="GO" id="GO:0016251">
    <property type="term" value="F:RNA polymerase II general transcription initiation factor activity"/>
    <property type="evidence" value="ECO:0007669"/>
    <property type="project" value="InterPro"/>
</dbReference>
<gene>
    <name evidence="4" type="ORF">CEURO_LOCUS8866</name>
</gene>
<evidence type="ECO:0000313" key="4">
    <source>
        <dbReference type="EMBL" id="CAH9084088.1"/>
    </source>
</evidence>
<dbReference type="GO" id="GO:0017025">
    <property type="term" value="F:TBP-class protein binding"/>
    <property type="evidence" value="ECO:0007669"/>
    <property type="project" value="InterPro"/>
</dbReference>
<evidence type="ECO:0000313" key="5">
    <source>
        <dbReference type="Proteomes" id="UP001152484"/>
    </source>
</evidence>
<keyword evidence="5" id="KW-1185">Reference proteome</keyword>
<dbReference type="Pfam" id="PF00240">
    <property type="entry name" value="ubiquitin"/>
    <property type="match status" value="1"/>
</dbReference>
<dbReference type="SUPFAM" id="SSF54236">
    <property type="entry name" value="Ubiquitin-like"/>
    <property type="match status" value="1"/>
</dbReference>
<evidence type="ECO:0000256" key="2">
    <source>
        <dbReference type="ARBA" id="ARBA00023242"/>
    </source>
</evidence>
<accession>A0A9P0Z2T5</accession>
<reference evidence="4" key="1">
    <citation type="submission" date="2022-07" db="EMBL/GenBank/DDBJ databases">
        <authorList>
            <person name="Macas J."/>
            <person name="Novak P."/>
            <person name="Neumann P."/>
        </authorList>
    </citation>
    <scope>NUCLEOTIDE SEQUENCE</scope>
</reference>
<dbReference type="InterPro" id="IPR022591">
    <property type="entry name" value="TAF1_HAT_dom"/>
</dbReference>
<evidence type="ECO:0000256" key="1">
    <source>
        <dbReference type="ARBA" id="ARBA00004123"/>
    </source>
</evidence>